<proteinExistence type="predicted"/>
<gene>
    <name evidence="1" type="ORF">FWK35_00023200</name>
</gene>
<comment type="caution">
    <text evidence="1">The sequence shown here is derived from an EMBL/GenBank/DDBJ whole genome shotgun (WGS) entry which is preliminary data.</text>
</comment>
<dbReference type="Proteomes" id="UP000478052">
    <property type="component" value="Unassembled WGS sequence"/>
</dbReference>
<accession>A0A6G0VZ91</accession>
<dbReference type="EMBL" id="VUJU01010258">
    <property type="protein sequence ID" value="KAF0715028.1"/>
    <property type="molecule type" value="Genomic_DNA"/>
</dbReference>
<evidence type="ECO:0000313" key="1">
    <source>
        <dbReference type="EMBL" id="KAF0715028.1"/>
    </source>
</evidence>
<keyword evidence="2" id="KW-1185">Reference proteome</keyword>
<protein>
    <submittedName>
        <fullName evidence="1">Protein ALP1-like</fullName>
    </submittedName>
</protein>
<organism evidence="1 2">
    <name type="scientific">Aphis craccivora</name>
    <name type="common">Cowpea aphid</name>
    <dbReference type="NCBI Taxonomy" id="307492"/>
    <lineage>
        <taxon>Eukaryota</taxon>
        <taxon>Metazoa</taxon>
        <taxon>Ecdysozoa</taxon>
        <taxon>Arthropoda</taxon>
        <taxon>Hexapoda</taxon>
        <taxon>Insecta</taxon>
        <taxon>Pterygota</taxon>
        <taxon>Neoptera</taxon>
        <taxon>Paraneoptera</taxon>
        <taxon>Hemiptera</taxon>
        <taxon>Sternorrhyncha</taxon>
        <taxon>Aphidomorpha</taxon>
        <taxon>Aphidoidea</taxon>
        <taxon>Aphididae</taxon>
        <taxon>Aphidini</taxon>
        <taxon>Aphis</taxon>
        <taxon>Aphis</taxon>
    </lineage>
</organism>
<dbReference type="OrthoDB" id="6606390at2759"/>
<evidence type="ECO:0000313" key="2">
    <source>
        <dbReference type="Proteomes" id="UP000478052"/>
    </source>
</evidence>
<reference evidence="1 2" key="1">
    <citation type="submission" date="2019-08" db="EMBL/GenBank/DDBJ databases">
        <title>Whole genome of Aphis craccivora.</title>
        <authorList>
            <person name="Voronova N.V."/>
            <person name="Shulinski R.S."/>
            <person name="Bandarenka Y.V."/>
            <person name="Zhorov D.G."/>
            <person name="Warner D."/>
        </authorList>
    </citation>
    <scope>NUCLEOTIDE SEQUENCE [LARGE SCALE GENOMIC DNA]</scope>
    <source>
        <strain evidence="1">180601</strain>
        <tissue evidence="1">Whole Body</tissue>
    </source>
</reference>
<name>A0A6G0VZ91_APHCR</name>
<sequence>MPKKGGVLPLVPIFASLSALGARVLYNYELITTARLMKIRHFIGVCTRDKLSSRPKRIESAIINLTSTHCLTFLEIYHRH</sequence>
<dbReference type="AlphaFoldDB" id="A0A6G0VZ91"/>